<comment type="similarity">
    <text evidence="1">Belongs to the tropomyosin family.</text>
</comment>
<sequence length="284" mass="32768">METIKKKMQALKQEKENALDARDAAENEKRAALEREEVAQDEIKELQSKIKTIEAELDQVQDKLTTNETRLAEAEKAQSAAEAEKDDLVRKTQLQDDDITRLTEQKESLSGKLTQVEEQAELHIRATKALETRGMADDDKINELETKVRSYKEAAEESDRKYDEVFRKLTVTEQDLERSDERCKDLDCKLVELTEQVSNLQAAHKSAEARYEKASDAEEQLLVRVQELTAEKEALANQEEFTNRSFKTLQVQLESAEDELLQEKERLKGMTDEVERVMQELVEY</sequence>
<evidence type="ECO:0000313" key="5">
    <source>
        <dbReference type="RefSeq" id="XP_022108245.1"/>
    </source>
</evidence>
<evidence type="ECO:0000256" key="2">
    <source>
        <dbReference type="ARBA" id="ARBA00023054"/>
    </source>
</evidence>
<evidence type="ECO:0000256" key="3">
    <source>
        <dbReference type="SAM" id="MobiDB-lite"/>
    </source>
</evidence>
<reference evidence="5" key="1">
    <citation type="submission" date="2025-08" db="UniProtKB">
        <authorList>
            <consortium name="RefSeq"/>
        </authorList>
    </citation>
    <scope>IDENTIFICATION</scope>
</reference>
<dbReference type="Proteomes" id="UP000694845">
    <property type="component" value="Unplaced"/>
</dbReference>
<dbReference type="AlphaFoldDB" id="A0A8B7ZTW2"/>
<dbReference type="InterPro" id="IPR000533">
    <property type="entry name" value="Tropomyosin"/>
</dbReference>
<evidence type="ECO:0000313" key="4">
    <source>
        <dbReference type="Proteomes" id="UP000694845"/>
    </source>
</evidence>
<dbReference type="SUPFAM" id="SSF57997">
    <property type="entry name" value="Tropomyosin"/>
    <property type="match status" value="1"/>
</dbReference>
<name>A0A8B7ZTW2_ACAPL</name>
<dbReference type="KEGG" id="aplc:110988751"/>
<dbReference type="Gene3D" id="1.20.5.340">
    <property type="match status" value="1"/>
</dbReference>
<accession>A0A8B7ZTW2</accession>
<evidence type="ECO:0000256" key="1">
    <source>
        <dbReference type="ARBA" id="ARBA00009036"/>
    </source>
</evidence>
<keyword evidence="4" id="KW-1185">Reference proteome</keyword>
<dbReference type="FunFam" id="1.20.5.340:FF:000001">
    <property type="entry name" value="Tropomyosin alpha-1 chain isoform 2"/>
    <property type="match status" value="1"/>
</dbReference>
<dbReference type="PRINTS" id="PR00194">
    <property type="entry name" value="TROPOMYOSIN"/>
</dbReference>
<dbReference type="Pfam" id="PF00261">
    <property type="entry name" value="Tropomyosin"/>
    <property type="match status" value="1"/>
</dbReference>
<proteinExistence type="inferred from homology"/>
<dbReference type="GeneID" id="110988751"/>
<feature type="region of interest" description="Disordered" evidence="3">
    <location>
        <begin position="1"/>
        <end position="33"/>
    </location>
</feature>
<keyword evidence="2" id="KW-0175">Coiled coil</keyword>
<dbReference type="PANTHER" id="PTHR19269">
    <property type="entry name" value="TROPOMYOSIN"/>
    <property type="match status" value="1"/>
</dbReference>
<dbReference type="Gene3D" id="1.20.5.170">
    <property type="match status" value="1"/>
</dbReference>
<dbReference type="RefSeq" id="XP_022108245.1">
    <property type="nucleotide sequence ID" value="XM_022252553.1"/>
</dbReference>
<dbReference type="OrthoDB" id="128924at2759"/>
<feature type="region of interest" description="Disordered" evidence="3">
    <location>
        <begin position="71"/>
        <end position="92"/>
    </location>
</feature>
<feature type="compositionally biased region" description="Basic and acidic residues" evidence="3">
    <location>
        <begin position="12"/>
        <end position="33"/>
    </location>
</feature>
<organism evidence="4 5">
    <name type="scientific">Acanthaster planci</name>
    <name type="common">Crown-of-thorns starfish</name>
    <dbReference type="NCBI Taxonomy" id="133434"/>
    <lineage>
        <taxon>Eukaryota</taxon>
        <taxon>Metazoa</taxon>
        <taxon>Echinodermata</taxon>
        <taxon>Eleutherozoa</taxon>
        <taxon>Asterozoa</taxon>
        <taxon>Asteroidea</taxon>
        <taxon>Valvatacea</taxon>
        <taxon>Valvatida</taxon>
        <taxon>Acanthasteridae</taxon>
        <taxon>Acanthaster</taxon>
    </lineage>
</organism>
<protein>
    <submittedName>
        <fullName evidence="5">Tropomyosin-like isoform X1</fullName>
    </submittedName>
</protein>
<gene>
    <name evidence="5" type="primary">LOC110988751</name>
</gene>